<name>A0AAW8D535_9MICC</name>
<evidence type="ECO:0000313" key="1">
    <source>
        <dbReference type="EMBL" id="MDP9903232.1"/>
    </source>
</evidence>
<evidence type="ECO:0000313" key="2">
    <source>
        <dbReference type="EMBL" id="MDQ0180115.1"/>
    </source>
</evidence>
<gene>
    <name evidence="1" type="ORF">J2S90_000172</name>
    <name evidence="2" type="ORF">J2S93_001531</name>
</gene>
<reference evidence="1 3" key="1">
    <citation type="submission" date="2023-07" db="EMBL/GenBank/DDBJ databases">
        <title>Sorghum-associated microbial communities from plants grown in Nebraska, USA.</title>
        <authorList>
            <person name="Schachtman D."/>
        </authorList>
    </citation>
    <scope>NUCLEOTIDE SEQUENCE</scope>
    <source>
        <strain evidence="1">DS1006</strain>
        <strain evidence="2 3">DS1016</strain>
    </source>
</reference>
<dbReference type="Proteomes" id="UP001242995">
    <property type="component" value="Unassembled WGS sequence"/>
</dbReference>
<evidence type="ECO:0008006" key="5">
    <source>
        <dbReference type="Google" id="ProtNLM"/>
    </source>
</evidence>
<dbReference type="AlphaFoldDB" id="A0AAW8D535"/>
<keyword evidence="3" id="KW-1185">Reference proteome</keyword>
<dbReference type="EMBL" id="JAUSRG010000001">
    <property type="protein sequence ID" value="MDP9903232.1"/>
    <property type="molecule type" value="Genomic_DNA"/>
</dbReference>
<organism evidence="1 4">
    <name type="scientific">Arthrobacter bambusae</name>
    <dbReference type="NCBI Taxonomy" id="1338426"/>
    <lineage>
        <taxon>Bacteria</taxon>
        <taxon>Bacillati</taxon>
        <taxon>Actinomycetota</taxon>
        <taxon>Actinomycetes</taxon>
        <taxon>Micrococcales</taxon>
        <taxon>Micrococcaceae</taxon>
        <taxon>Arthrobacter</taxon>
    </lineage>
</organism>
<dbReference type="EMBL" id="JAUSTF010000002">
    <property type="protein sequence ID" value="MDQ0180115.1"/>
    <property type="molecule type" value="Genomic_DNA"/>
</dbReference>
<accession>A0AAW8D535</accession>
<sequence length="84" mass="9177">MSSTTTFVDKLGSTGGQDDRVMVAVLDDEDMPQLAIATVVDVITHEPTPFTPELSVRVRIDDEESQMYEPGEIVVLPRSAVKTV</sequence>
<evidence type="ECO:0000313" key="3">
    <source>
        <dbReference type="Proteomes" id="UP001230951"/>
    </source>
</evidence>
<comment type="caution">
    <text evidence="1">The sequence shown here is derived from an EMBL/GenBank/DDBJ whole genome shotgun (WGS) entry which is preliminary data.</text>
</comment>
<dbReference type="RefSeq" id="WP_306958851.1">
    <property type="nucleotide sequence ID" value="NZ_JAUSRG010000001.1"/>
</dbReference>
<proteinExistence type="predicted"/>
<protein>
    <recommendedName>
        <fullName evidence="5">DUF35 domain-containing protein</fullName>
    </recommendedName>
</protein>
<dbReference type="Proteomes" id="UP001230951">
    <property type="component" value="Unassembled WGS sequence"/>
</dbReference>
<evidence type="ECO:0000313" key="4">
    <source>
        <dbReference type="Proteomes" id="UP001242995"/>
    </source>
</evidence>